<reference evidence="2" key="1">
    <citation type="journal article" date="2014" name="Front. Microbiol.">
        <title>High frequency of phylogenetically diverse reductive dehalogenase-homologous genes in deep subseafloor sedimentary metagenomes.</title>
        <authorList>
            <person name="Kawai M."/>
            <person name="Futagami T."/>
            <person name="Toyoda A."/>
            <person name="Takaki Y."/>
            <person name="Nishi S."/>
            <person name="Hori S."/>
            <person name="Arai W."/>
            <person name="Tsubouchi T."/>
            <person name="Morono Y."/>
            <person name="Uchiyama I."/>
            <person name="Ito T."/>
            <person name="Fujiyama A."/>
            <person name="Inagaki F."/>
            <person name="Takami H."/>
        </authorList>
    </citation>
    <scope>NUCLEOTIDE SEQUENCE</scope>
    <source>
        <strain evidence="2">Expedition CK06-06</strain>
    </source>
</reference>
<dbReference type="PROSITE" id="PS50006">
    <property type="entry name" value="FHA_DOMAIN"/>
    <property type="match status" value="1"/>
</dbReference>
<evidence type="ECO:0000259" key="1">
    <source>
        <dbReference type="PROSITE" id="PS50006"/>
    </source>
</evidence>
<dbReference type="SUPFAM" id="SSF49879">
    <property type="entry name" value="SMAD/FHA domain"/>
    <property type="match status" value="1"/>
</dbReference>
<feature type="non-terminal residue" evidence="2">
    <location>
        <position position="300"/>
    </location>
</feature>
<dbReference type="SMART" id="SM00240">
    <property type="entry name" value="FHA"/>
    <property type="match status" value="1"/>
</dbReference>
<organism evidence="2">
    <name type="scientific">marine sediment metagenome</name>
    <dbReference type="NCBI Taxonomy" id="412755"/>
    <lineage>
        <taxon>unclassified sequences</taxon>
        <taxon>metagenomes</taxon>
        <taxon>ecological metagenomes</taxon>
    </lineage>
</organism>
<feature type="domain" description="FHA" evidence="1">
    <location>
        <begin position="23"/>
        <end position="73"/>
    </location>
</feature>
<name>X0RHU1_9ZZZZ</name>
<dbReference type="InterPro" id="IPR000253">
    <property type="entry name" value="FHA_dom"/>
</dbReference>
<comment type="caution">
    <text evidence="2">The sequence shown here is derived from an EMBL/GenBank/DDBJ whole genome shotgun (WGS) entry which is preliminary data.</text>
</comment>
<dbReference type="Gene3D" id="3.30.450.40">
    <property type="match status" value="1"/>
</dbReference>
<dbReference type="EMBL" id="BARS01008958">
    <property type="protein sequence ID" value="GAF68333.1"/>
    <property type="molecule type" value="Genomic_DNA"/>
</dbReference>
<dbReference type="Pfam" id="PF00498">
    <property type="entry name" value="FHA"/>
    <property type="match status" value="1"/>
</dbReference>
<proteinExistence type="predicted"/>
<dbReference type="InterPro" id="IPR029016">
    <property type="entry name" value="GAF-like_dom_sf"/>
</dbReference>
<accession>X0RHU1</accession>
<dbReference type="AlphaFoldDB" id="X0RHU1"/>
<dbReference type="CDD" id="cd00060">
    <property type="entry name" value="FHA"/>
    <property type="match status" value="1"/>
</dbReference>
<sequence length="300" mass="32897">MAALRYLDASGQLQIRTLDTEHFVIGRASTCQLVIADDMISREHLRIDLESEGRFRIRDLGSRNRTHINGELTTETLLTSGDIIRVGDYVFEYLDDASTPERIDLEFLTPDRTEPPNSEWVKLKAPLSLTIQQIEQLSQLFGDQPLTARAEDIAHAAIGEIILDLQAERGLIALRGEGKTDLRPLAHRALKRPVSGSMTPVSQSFVFAPLLQGVAGRYPQTSGQINTKLGYAVTGIVAPLTFRGDVIGILYVDRPSSKRPFTSAGLQYCVAAGAQIGAMLAGASRKLVRSAAREKGEFRP</sequence>
<protein>
    <recommendedName>
        <fullName evidence="1">FHA domain-containing protein</fullName>
    </recommendedName>
</protein>
<evidence type="ECO:0000313" key="2">
    <source>
        <dbReference type="EMBL" id="GAF68333.1"/>
    </source>
</evidence>
<gene>
    <name evidence="2" type="ORF">S01H1_16963</name>
</gene>
<dbReference type="SUPFAM" id="SSF55781">
    <property type="entry name" value="GAF domain-like"/>
    <property type="match status" value="1"/>
</dbReference>
<dbReference type="Gene3D" id="2.60.200.20">
    <property type="match status" value="1"/>
</dbReference>
<dbReference type="InterPro" id="IPR008984">
    <property type="entry name" value="SMAD_FHA_dom_sf"/>
</dbReference>